<evidence type="ECO:0000256" key="1">
    <source>
        <dbReference type="SAM" id="Phobius"/>
    </source>
</evidence>
<dbReference type="Proteomes" id="UP001501510">
    <property type="component" value="Unassembled WGS sequence"/>
</dbReference>
<evidence type="ECO:0000313" key="2">
    <source>
        <dbReference type="EMBL" id="GAA0737381.1"/>
    </source>
</evidence>
<name>A0ABN1JF00_9CLOT</name>
<dbReference type="EMBL" id="BAAACG010000008">
    <property type="protein sequence ID" value="GAA0737381.1"/>
    <property type="molecule type" value="Genomic_DNA"/>
</dbReference>
<keyword evidence="3" id="KW-1185">Reference proteome</keyword>
<keyword evidence="1" id="KW-1133">Transmembrane helix</keyword>
<gene>
    <name evidence="2" type="ORF">GCM10008906_13460</name>
</gene>
<evidence type="ECO:0000313" key="3">
    <source>
        <dbReference type="Proteomes" id="UP001501510"/>
    </source>
</evidence>
<organism evidence="2 3">
    <name type="scientific">Clostridium oceanicum</name>
    <dbReference type="NCBI Taxonomy" id="1543"/>
    <lineage>
        <taxon>Bacteria</taxon>
        <taxon>Bacillati</taxon>
        <taxon>Bacillota</taxon>
        <taxon>Clostridia</taxon>
        <taxon>Eubacteriales</taxon>
        <taxon>Clostridiaceae</taxon>
        <taxon>Clostridium</taxon>
    </lineage>
</organism>
<feature type="transmembrane region" description="Helical" evidence="1">
    <location>
        <begin position="222"/>
        <end position="240"/>
    </location>
</feature>
<keyword evidence="1" id="KW-0812">Transmembrane</keyword>
<proteinExistence type="predicted"/>
<reference evidence="2 3" key="1">
    <citation type="journal article" date="2019" name="Int. J. Syst. Evol. Microbiol.">
        <title>The Global Catalogue of Microorganisms (GCM) 10K type strain sequencing project: providing services to taxonomists for standard genome sequencing and annotation.</title>
        <authorList>
            <consortium name="The Broad Institute Genomics Platform"/>
            <consortium name="The Broad Institute Genome Sequencing Center for Infectious Disease"/>
            <person name="Wu L."/>
            <person name="Ma J."/>
        </authorList>
    </citation>
    <scope>NUCLEOTIDE SEQUENCE [LARGE SCALE GENOMIC DNA]</scope>
    <source>
        <strain evidence="2 3">JCM 1407</strain>
    </source>
</reference>
<feature type="transmembrane region" description="Helical" evidence="1">
    <location>
        <begin position="21"/>
        <end position="40"/>
    </location>
</feature>
<dbReference type="RefSeq" id="WP_343760156.1">
    <property type="nucleotide sequence ID" value="NZ_BAAACG010000008.1"/>
</dbReference>
<sequence>MAKLFKLSLVDVKNILHSKGIIVCIIGAFIYSGLWSFFASSRLHSLIGYTFEFTRFLYVGILYASILVIQNDIRFNTSKVIFSGIFSRVQIMISKFMSLIILGFVFSIAVELNNFITSLILNNKIGFSGFLALNHIEIIITIIVLTFSMGSIMVLTVAITFKNKKNTIGLVLFLSLINFYNAAIVMLSRRGAHLPKGILEYMKTPFYNATNIMYYDFPIKSILINVTWGIIFFIGATIIMNRREIK</sequence>
<feature type="transmembrane region" description="Helical" evidence="1">
    <location>
        <begin position="96"/>
        <end position="116"/>
    </location>
</feature>
<accession>A0ABN1JF00</accession>
<comment type="caution">
    <text evidence="2">The sequence shown here is derived from an EMBL/GenBank/DDBJ whole genome shotgun (WGS) entry which is preliminary data.</text>
</comment>
<feature type="transmembrane region" description="Helical" evidence="1">
    <location>
        <begin position="136"/>
        <end position="161"/>
    </location>
</feature>
<evidence type="ECO:0008006" key="4">
    <source>
        <dbReference type="Google" id="ProtNLM"/>
    </source>
</evidence>
<keyword evidence="1" id="KW-0472">Membrane</keyword>
<feature type="transmembrane region" description="Helical" evidence="1">
    <location>
        <begin position="168"/>
        <end position="187"/>
    </location>
</feature>
<feature type="transmembrane region" description="Helical" evidence="1">
    <location>
        <begin position="46"/>
        <end position="69"/>
    </location>
</feature>
<protein>
    <recommendedName>
        <fullName evidence="4">ABC-2 family transporter protein</fullName>
    </recommendedName>
</protein>